<proteinExistence type="predicted"/>
<name>A0A377C495_ECOLX</name>
<accession>A0A377C495</accession>
<gene>
    <name evidence="1" type="ORF">NCTC13148_03251</name>
</gene>
<dbReference type="EMBL" id="UGET01000004">
    <property type="protein sequence ID" value="STL83124.1"/>
    <property type="molecule type" value="Genomic_DNA"/>
</dbReference>
<evidence type="ECO:0000313" key="1">
    <source>
        <dbReference type="EMBL" id="STL83124.1"/>
    </source>
</evidence>
<organism evidence="1 2">
    <name type="scientific">Escherichia coli</name>
    <dbReference type="NCBI Taxonomy" id="562"/>
    <lineage>
        <taxon>Bacteria</taxon>
        <taxon>Pseudomonadati</taxon>
        <taxon>Pseudomonadota</taxon>
        <taxon>Gammaproteobacteria</taxon>
        <taxon>Enterobacterales</taxon>
        <taxon>Enterobacteriaceae</taxon>
        <taxon>Escherichia</taxon>
    </lineage>
</organism>
<dbReference type="Proteomes" id="UP000254255">
    <property type="component" value="Unassembled WGS sequence"/>
</dbReference>
<sequence>MLQFFRSPSGPYPERRGHSADVEYTLPELEMVFRTQIVKGFKDRSLQAQICKSGFEFSHVVRVPQN</sequence>
<dbReference type="AlphaFoldDB" id="A0A377C495"/>
<reference evidence="1 2" key="1">
    <citation type="submission" date="2018-06" db="EMBL/GenBank/DDBJ databases">
        <authorList>
            <consortium name="Pathogen Informatics"/>
            <person name="Doyle S."/>
        </authorList>
    </citation>
    <scope>NUCLEOTIDE SEQUENCE [LARGE SCALE GENOMIC DNA]</scope>
    <source>
        <strain evidence="1 2">NCTC13148</strain>
    </source>
</reference>
<protein>
    <submittedName>
        <fullName evidence="1">Uncharacterized protein</fullName>
    </submittedName>
</protein>
<evidence type="ECO:0000313" key="2">
    <source>
        <dbReference type="Proteomes" id="UP000254255"/>
    </source>
</evidence>